<dbReference type="CDD" id="cd16393">
    <property type="entry name" value="SPO0J_N"/>
    <property type="match status" value="1"/>
</dbReference>
<dbReference type="SMART" id="SM00470">
    <property type="entry name" value="ParB"/>
    <property type="match status" value="1"/>
</dbReference>
<dbReference type="InterPro" id="IPR003115">
    <property type="entry name" value="ParB_N"/>
</dbReference>
<organism evidence="6 7">
    <name type="scientific">Erysipelothrix piscisicarius</name>
    <dbReference type="NCBI Taxonomy" id="2485784"/>
    <lineage>
        <taxon>Bacteria</taxon>
        <taxon>Bacillati</taxon>
        <taxon>Bacillota</taxon>
        <taxon>Erysipelotrichia</taxon>
        <taxon>Erysipelotrichales</taxon>
        <taxon>Erysipelotrichaceae</taxon>
        <taxon>Erysipelothrix</taxon>
    </lineage>
</organism>
<proteinExistence type="inferred from homology"/>
<feature type="domain" description="ParB-like N-terminal" evidence="5">
    <location>
        <begin position="41"/>
        <end position="130"/>
    </location>
</feature>
<dbReference type="GO" id="GO:0005694">
    <property type="term" value="C:chromosome"/>
    <property type="evidence" value="ECO:0007669"/>
    <property type="project" value="TreeGrafter"/>
</dbReference>
<dbReference type="PANTHER" id="PTHR33375:SF1">
    <property type="entry name" value="CHROMOSOME-PARTITIONING PROTEIN PARB-RELATED"/>
    <property type="match status" value="1"/>
</dbReference>
<evidence type="ECO:0000256" key="3">
    <source>
        <dbReference type="ARBA" id="ARBA00022829"/>
    </source>
</evidence>
<dbReference type="NCBIfam" id="TIGR00180">
    <property type="entry name" value="parB_part"/>
    <property type="match status" value="1"/>
</dbReference>
<accession>A0A3S5HK29</accession>
<dbReference type="EMBL" id="CP034234">
    <property type="protein sequence ID" value="AZK43691.1"/>
    <property type="molecule type" value="Genomic_DNA"/>
</dbReference>
<dbReference type="Pfam" id="PF17762">
    <property type="entry name" value="HTH_ParB"/>
    <property type="match status" value="1"/>
</dbReference>
<sequence>MAEKDSNRLGRGLGAIFGDDVSSVLEDIQQGNNDEFTGVKTSLKVKDIRTNPYQPRRHFDEDKLEELSQSISTHGLFTPILVRETNKGYELVAGERRLRATKRAKIEEIAAIVVDFDDSQMMEIAIIENVQREDLNVIEEAMGYSSLIDRLGLTQEEVAKRVSKSRSHITNLLRLLRLPKSVQEMVSDNKLTMGHVRPLVTIEDPKEIERIAEEILSNKLSVREAERLINKEDVKPVEPKIRNKDYDYAQSLFERRLQTRVNIANNKVTISFDDDEDLNRILELLDIIE</sequence>
<evidence type="ECO:0000313" key="7">
    <source>
        <dbReference type="Proteomes" id="UP000278804"/>
    </source>
</evidence>
<evidence type="ECO:0000256" key="1">
    <source>
        <dbReference type="ARBA" id="ARBA00004453"/>
    </source>
</evidence>
<dbReference type="Proteomes" id="UP000278804">
    <property type="component" value="Chromosome"/>
</dbReference>
<protein>
    <submittedName>
        <fullName evidence="6">ParB/RepB/Spo0J family partition protein</fullName>
    </submittedName>
</protein>
<keyword evidence="7" id="KW-1185">Reference proteome</keyword>
<dbReference type="Pfam" id="PF02195">
    <property type="entry name" value="ParB_N"/>
    <property type="match status" value="1"/>
</dbReference>
<comment type="subcellular location">
    <subcellularLocation>
        <location evidence="1">Cytoplasm</location>
        <location evidence="1">Nucleoid</location>
    </subcellularLocation>
</comment>
<dbReference type="SUPFAM" id="SSF110849">
    <property type="entry name" value="ParB/Sulfiredoxin"/>
    <property type="match status" value="1"/>
</dbReference>
<evidence type="ECO:0000256" key="4">
    <source>
        <dbReference type="ARBA" id="ARBA00023125"/>
    </source>
</evidence>
<dbReference type="InterPro" id="IPR004437">
    <property type="entry name" value="ParB/RepB/Spo0J"/>
</dbReference>
<dbReference type="RefSeq" id="WP_125163909.1">
    <property type="nucleotide sequence ID" value="NZ_CP034234.1"/>
</dbReference>
<dbReference type="GO" id="GO:0009295">
    <property type="term" value="C:nucleoid"/>
    <property type="evidence" value="ECO:0007669"/>
    <property type="project" value="UniProtKB-SubCell"/>
</dbReference>
<dbReference type="SUPFAM" id="SSF109709">
    <property type="entry name" value="KorB DNA-binding domain-like"/>
    <property type="match status" value="1"/>
</dbReference>
<reference evidence="6 7" key="1">
    <citation type="journal article" date="2020" name="Int. J. Syst. Evol. Microbiol.">
        <title>Description of Erysipelothrix piscisicarius sp. nov., an emergent fish pathogen, and assessment of virulence using a tiger barb (Puntigrus tetrazona) infection model.</title>
        <authorList>
            <person name="Pomaranski E.K."/>
            <person name="Griffin M.J."/>
            <person name="Camus A.C."/>
            <person name="Armwood A.R."/>
            <person name="Shelley J."/>
            <person name="Waldbieser G.C."/>
            <person name="LaFrentz B.R."/>
            <person name="Garcia J.C."/>
            <person name="Yanong R."/>
            <person name="Soto E."/>
        </authorList>
    </citation>
    <scope>NUCLEOTIDE SEQUENCE [LARGE SCALE GENOMIC DNA]</scope>
    <source>
        <strain evidence="6 7">15TAL0474</strain>
    </source>
</reference>
<dbReference type="InterPro" id="IPR041468">
    <property type="entry name" value="HTH_ParB/Spo0J"/>
</dbReference>
<dbReference type="FunFam" id="3.90.1530.30:FF:000001">
    <property type="entry name" value="Chromosome partitioning protein ParB"/>
    <property type="match status" value="1"/>
</dbReference>
<dbReference type="InterPro" id="IPR050336">
    <property type="entry name" value="Chromosome_partition/occlusion"/>
</dbReference>
<dbReference type="Gene3D" id="3.90.1530.30">
    <property type="match status" value="1"/>
</dbReference>
<dbReference type="KEGG" id="eri:EEI45_01815"/>
<evidence type="ECO:0000259" key="5">
    <source>
        <dbReference type="SMART" id="SM00470"/>
    </source>
</evidence>
<evidence type="ECO:0000256" key="2">
    <source>
        <dbReference type="ARBA" id="ARBA00006295"/>
    </source>
</evidence>
<comment type="similarity">
    <text evidence="2">Belongs to the ParB family.</text>
</comment>
<dbReference type="FunFam" id="1.10.10.2830:FF:000001">
    <property type="entry name" value="Chromosome partitioning protein ParB"/>
    <property type="match status" value="1"/>
</dbReference>
<dbReference type="PANTHER" id="PTHR33375">
    <property type="entry name" value="CHROMOSOME-PARTITIONING PROTEIN PARB-RELATED"/>
    <property type="match status" value="1"/>
</dbReference>
<dbReference type="Gene3D" id="1.10.10.2830">
    <property type="match status" value="1"/>
</dbReference>
<gene>
    <name evidence="6" type="ORF">EEI45_01815</name>
</gene>
<keyword evidence="3" id="KW-0159">Chromosome partition</keyword>
<dbReference type="AlphaFoldDB" id="A0A3S5HK29"/>
<keyword evidence="4" id="KW-0238">DNA-binding</keyword>
<name>A0A3S5HK29_9FIRM</name>
<evidence type="ECO:0000313" key="6">
    <source>
        <dbReference type="EMBL" id="AZK43691.1"/>
    </source>
</evidence>
<dbReference type="GO" id="GO:0007059">
    <property type="term" value="P:chromosome segregation"/>
    <property type="evidence" value="ECO:0007669"/>
    <property type="project" value="UniProtKB-KW"/>
</dbReference>
<dbReference type="InterPro" id="IPR036086">
    <property type="entry name" value="ParB/Sulfiredoxin_sf"/>
</dbReference>
<dbReference type="GO" id="GO:0003677">
    <property type="term" value="F:DNA binding"/>
    <property type="evidence" value="ECO:0007669"/>
    <property type="project" value="UniProtKB-KW"/>
</dbReference>